<dbReference type="InterPro" id="IPR050546">
    <property type="entry name" value="Glycosyl_Hydrlase_16"/>
</dbReference>
<organism evidence="4 5">
    <name type="scientific">Saccharobesus litoralis</name>
    <dbReference type="NCBI Taxonomy" id="2172099"/>
    <lineage>
        <taxon>Bacteria</taxon>
        <taxon>Pseudomonadati</taxon>
        <taxon>Pseudomonadota</taxon>
        <taxon>Gammaproteobacteria</taxon>
        <taxon>Alteromonadales</taxon>
        <taxon>Alteromonadaceae</taxon>
        <taxon>Saccharobesus</taxon>
    </lineage>
</organism>
<dbReference type="Gene3D" id="2.60.120.200">
    <property type="match status" value="1"/>
</dbReference>
<evidence type="ECO:0000256" key="1">
    <source>
        <dbReference type="ARBA" id="ARBA00006865"/>
    </source>
</evidence>
<evidence type="ECO:0000256" key="2">
    <source>
        <dbReference type="SAM" id="SignalP"/>
    </source>
</evidence>
<reference evidence="4 5" key="1">
    <citation type="submission" date="2018-01" db="EMBL/GenBank/DDBJ databases">
        <title>Genome sequence of a Cantenovulum-like bacteria.</title>
        <authorList>
            <person name="Tan W.R."/>
            <person name="Lau N.-S."/>
            <person name="Go F."/>
            <person name="Amirul A.-A.A."/>
        </authorList>
    </citation>
    <scope>NUCLEOTIDE SEQUENCE [LARGE SCALE GENOMIC DNA]</scope>
    <source>
        <strain evidence="4 5">CCB-QB4</strain>
    </source>
</reference>
<comment type="similarity">
    <text evidence="1">Belongs to the glycosyl hydrolase 16 family.</text>
</comment>
<name>A0A2S0VLD0_9ALTE</name>
<dbReference type="EMBL" id="CP026604">
    <property type="protein sequence ID" value="AWB65006.1"/>
    <property type="molecule type" value="Genomic_DNA"/>
</dbReference>
<dbReference type="OrthoDB" id="9809583at2"/>
<dbReference type="RefSeq" id="WP_108601085.1">
    <property type="nucleotide sequence ID" value="NZ_CP026604.1"/>
</dbReference>
<dbReference type="Pfam" id="PF00722">
    <property type="entry name" value="Glyco_hydro_16"/>
    <property type="match status" value="1"/>
</dbReference>
<evidence type="ECO:0000313" key="5">
    <source>
        <dbReference type="Proteomes" id="UP000244441"/>
    </source>
</evidence>
<keyword evidence="2" id="KW-0732">Signal</keyword>
<feature type="domain" description="GH16" evidence="3">
    <location>
        <begin position="28"/>
        <end position="315"/>
    </location>
</feature>
<keyword evidence="5" id="KW-1185">Reference proteome</keyword>
<dbReference type="InterPro" id="IPR013320">
    <property type="entry name" value="ConA-like_dom_sf"/>
</dbReference>
<proteinExistence type="inferred from homology"/>
<dbReference type="InterPro" id="IPR000757">
    <property type="entry name" value="Beta-glucanase-like"/>
</dbReference>
<feature type="signal peptide" evidence="2">
    <location>
        <begin position="1"/>
        <end position="22"/>
    </location>
</feature>
<dbReference type="PANTHER" id="PTHR10963:SF55">
    <property type="entry name" value="GLYCOSIDE HYDROLASE FAMILY 16 PROTEIN"/>
    <property type="match status" value="1"/>
</dbReference>
<dbReference type="GO" id="GO:0004553">
    <property type="term" value="F:hydrolase activity, hydrolyzing O-glycosyl compounds"/>
    <property type="evidence" value="ECO:0007669"/>
    <property type="project" value="InterPro"/>
</dbReference>
<dbReference type="SUPFAM" id="SSF49899">
    <property type="entry name" value="Concanavalin A-like lectins/glucanases"/>
    <property type="match status" value="1"/>
</dbReference>
<dbReference type="AlphaFoldDB" id="A0A2S0VLD0"/>
<dbReference type="PROSITE" id="PS51762">
    <property type="entry name" value="GH16_2"/>
    <property type="match status" value="1"/>
</dbReference>
<dbReference type="KEGG" id="cate:C2869_00475"/>
<dbReference type="Proteomes" id="UP000244441">
    <property type="component" value="Chromosome"/>
</dbReference>
<evidence type="ECO:0000259" key="3">
    <source>
        <dbReference type="PROSITE" id="PS51762"/>
    </source>
</evidence>
<gene>
    <name evidence="4" type="ORF">C2869_00475</name>
</gene>
<dbReference type="GO" id="GO:0005975">
    <property type="term" value="P:carbohydrate metabolic process"/>
    <property type="evidence" value="ECO:0007669"/>
    <property type="project" value="InterPro"/>
</dbReference>
<dbReference type="PANTHER" id="PTHR10963">
    <property type="entry name" value="GLYCOSYL HYDROLASE-RELATED"/>
    <property type="match status" value="1"/>
</dbReference>
<evidence type="ECO:0000313" key="4">
    <source>
        <dbReference type="EMBL" id="AWB65006.1"/>
    </source>
</evidence>
<protein>
    <recommendedName>
        <fullName evidence="3">GH16 domain-containing protein</fullName>
    </recommendedName>
</protein>
<accession>A0A2S0VLD0</accession>
<sequence length="437" mass="49028">MNKLVKTAPAWVLGLLSMSAFADVPKGMDANQAIYEIVADRSDNFNGNSLDPNKWVNAPKSLIVGAWTFAPANAFVKDGVLNIAATQETHTRPFPDVCQGGKTVDRTLYYKSGAIHTHAKGVYGFYEAKIKGVKIFPGLSPAFWLYSTDHPYPDRHVSGSVDYSEIDIVELQQADWRAPGDEDPINVMDHNLHARIVGKNGKTFWRRPKPYPEAQLLHYKAPFDPSKDYHTYVVENRKDKISWYVDGVLVGSKPNLFWHRPMRVILSMGLRRMFIKYNPKCQRADPNPNYVVQDGYPEDATMKVDYVKTWKVQPSLWLQNTDSLKSVKAGSTIDVQLGYHAGSDYHVAESEYNGLSLNLVEMSQLGVVDIVASANDPSVAWQENRYAGQSNIKLDLSSVKPSSDLPNGNFYALLPVFKSSNGQDIYLRKQAHKITLL</sequence>
<feature type="chain" id="PRO_5015739195" description="GH16 domain-containing protein" evidence="2">
    <location>
        <begin position="23"/>
        <end position="437"/>
    </location>
</feature>